<evidence type="ECO:0000313" key="2">
    <source>
        <dbReference type="EMBL" id="TGE29999.1"/>
    </source>
</evidence>
<dbReference type="SUPFAM" id="SSF82153">
    <property type="entry name" value="FAS1 domain"/>
    <property type="match status" value="1"/>
</dbReference>
<keyword evidence="3" id="KW-1185">Reference proteome</keyword>
<proteinExistence type="predicted"/>
<dbReference type="PANTHER" id="PTHR10900:SF77">
    <property type="entry name" value="FI19380P1"/>
    <property type="match status" value="1"/>
</dbReference>
<evidence type="ECO:0000313" key="3">
    <source>
        <dbReference type="Proteomes" id="UP000298471"/>
    </source>
</evidence>
<dbReference type="Proteomes" id="UP000298471">
    <property type="component" value="Unassembled WGS sequence"/>
</dbReference>
<evidence type="ECO:0000259" key="1">
    <source>
        <dbReference type="PROSITE" id="PS50213"/>
    </source>
</evidence>
<dbReference type="FunFam" id="2.30.180.10:FF:000032">
    <property type="entry name" value="Fasciclin domain-containing protein, putative"/>
    <property type="match status" value="1"/>
</dbReference>
<comment type="caution">
    <text evidence="2">The sequence shown here is derived from an EMBL/GenBank/DDBJ whole genome shotgun (WGS) entry which is preliminary data.</text>
</comment>
<reference evidence="2 3" key="1">
    <citation type="submission" date="2019-04" db="EMBL/GenBank/DDBJ databases">
        <authorList>
            <person name="Feng G."/>
            <person name="Zhang J."/>
            <person name="Zhu H."/>
        </authorList>
    </citation>
    <scope>NUCLEOTIDE SEQUENCE [LARGE SCALE GENOMIC DNA]</scope>
    <source>
        <strain evidence="2 3">9PBR-1</strain>
    </source>
</reference>
<dbReference type="InterPro" id="IPR036378">
    <property type="entry name" value="FAS1_dom_sf"/>
</dbReference>
<dbReference type="InterPro" id="IPR050904">
    <property type="entry name" value="Adhesion/Biosynth-related"/>
</dbReference>
<dbReference type="Gene3D" id="2.30.180.10">
    <property type="entry name" value="FAS1 domain"/>
    <property type="match status" value="1"/>
</dbReference>
<dbReference type="EMBL" id="SRMB01000001">
    <property type="protein sequence ID" value="TGE29999.1"/>
    <property type="molecule type" value="Genomic_DNA"/>
</dbReference>
<dbReference type="PANTHER" id="PTHR10900">
    <property type="entry name" value="PERIOSTIN-RELATED"/>
    <property type="match status" value="1"/>
</dbReference>
<dbReference type="Pfam" id="PF02469">
    <property type="entry name" value="Fasciclin"/>
    <property type="match status" value="1"/>
</dbReference>
<accession>A0A4Z0QL66</accession>
<dbReference type="SMART" id="SM00554">
    <property type="entry name" value="FAS1"/>
    <property type="match status" value="1"/>
</dbReference>
<protein>
    <submittedName>
        <fullName evidence="2">Fasciclin domain-containing protein</fullName>
    </submittedName>
</protein>
<gene>
    <name evidence="2" type="ORF">E5K02_08205</name>
</gene>
<dbReference type="AlphaFoldDB" id="A0A4Z0QL66"/>
<dbReference type="OrthoDB" id="1119934at2"/>
<name>A0A4Z0QL66_9BACT</name>
<organism evidence="2 3">
    <name type="scientific">Hymenobacter metallicola</name>
    <dbReference type="NCBI Taxonomy" id="2563114"/>
    <lineage>
        <taxon>Bacteria</taxon>
        <taxon>Pseudomonadati</taxon>
        <taxon>Bacteroidota</taxon>
        <taxon>Cytophagia</taxon>
        <taxon>Cytophagales</taxon>
        <taxon>Hymenobacteraceae</taxon>
        <taxon>Hymenobacter</taxon>
    </lineage>
</organism>
<feature type="domain" description="FAS1" evidence="1">
    <location>
        <begin position="32"/>
        <end position="169"/>
    </location>
</feature>
<dbReference type="InterPro" id="IPR000782">
    <property type="entry name" value="FAS1_domain"/>
</dbReference>
<dbReference type="PROSITE" id="PS50213">
    <property type="entry name" value="FAS1"/>
    <property type="match status" value="1"/>
</dbReference>
<sequence length="173" mass="17565">MANGGKLKTTTKSAPGPAASGVQVGGTLMTVDKDIVSNAVNSTEHTTLVSALAAAGLVETLKGAGPFTVFAPTNAAFDKLPAGTVNTFLIPENKQRLSALLSYHVVAGHFTAADLQDGQTLPTLAGPLLTVVRKGKTLLVRDTKGGAAIVTIPDVLSSNGVTHVIDTVLQPGK</sequence>
<dbReference type="GO" id="GO:0005615">
    <property type="term" value="C:extracellular space"/>
    <property type="evidence" value="ECO:0007669"/>
    <property type="project" value="TreeGrafter"/>
</dbReference>